<dbReference type="InterPro" id="IPR035906">
    <property type="entry name" value="MetI-like_sf"/>
</dbReference>
<dbReference type="PANTHER" id="PTHR30043:SF1">
    <property type="entry name" value="ABC TRANSPORT SYSTEM PERMEASE PROTEIN P69"/>
    <property type="match status" value="1"/>
</dbReference>
<feature type="transmembrane region" description="Helical" evidence="7">
    <location>
        <begin position="83"/>
        <end position="110"/>
    </location>
</feature>
<evidence type="ECO:0000256" key="3">
    <source>
        <dbReference type="ARBA" id="ARBA00022475"/>
    </source>
</evidence>
<organism evidence="9 10">
    <name type="scientific">Nocardioides dokdonensis FR1436</name>
    <dbReference type="NCBI Taxonomy" id="1300347"/>
    <lineage>
        <taxon>Bacteria</taxon>
        <taxon>Bacillati</taxon>
        <taxon>Actinomycetota</taxon>
        <taxon>Actinomycetes</taxon>
        <taxon>Propionibacteriales</taxon>
        <taxon>Nocardioidaceae</taxon>
        <taxon>Nocardioides</taxon>
    </lineage>
</organism>
<dbReference type="PANTHER" id="PTHR30043">
    <property type="entry name" value="PHOSPHONATES TRANSPORT SYSTEM PERMEASE PROTEIN"/>
    <property type="match status" value="1"/>
</dbReference>
<evidence type="ECO:0000256" key="7">
    <source>
        <dbReference type="RuleBase" id="RU363032"/>
    </source>
</evidence>
<feature type="domain" description="ABC transmembrane type-1" evidence="8">
    <location>
        <begin position="362"/>
        <end position="554"/>
    </location>
</feature>
<keyword evidence="6 7" id="KW-0472">Membrane</keyword>
<dbReference type="PROSITE" id="PS50928">
    <property type="entry name" value="ABC_TM1"/>
    <property type="match status" value="2"/>
</dbReference>
<dbReference type="Proteomes" id="UP000077868">
    <property type="component" value="Chromosome"/>
</dbReference>
<dbReference type="STRING" id="1300347.I601_3999"/>
<gene>
    <name evidence="9" type="primary">phnE</name>
    <name evidence="9" type="ORF">I601_3999</name>
</gene>
<evidence type="ECO:0000313" key="9">
    <source>
        <dbReference type="EMBL" id="ANH40395.1"/>
    </source>
</evidence>
<evidence type="ECO:0000256" key="4">
    <source>
        <dbReference type="ARBA" id="ARBA00022692"/>
    </source>
</evidence>
<dbReference type="Gene3D" id="1.10.3720.10">
    <property type="entry name" value="MetI-like"/>
    <property type="match status" value="2"/>
</dbReference>
<keyword evidence="2 7" id="KW-0813">Transport</keyword>
<dbReference type="AlphaFoldDB" id="A0A1A9GSE7"/>
<feature type="domain" description="ABC transmembrane type-1" evidence="8">
    <location>
        <begin position="84"/>
        <end position="273"/>
    </location>
</feature>
<dbReference type="GO" id="GO:0005886">
    <property type="term" value="C:plasma membrane"/>
    <property type="evidence" value="ECO:0007669"/>
    <property type="project" value="UniProtKB-SubCell"/>
</dbReference>
<feature type="transmembrane region" description="Helical" evidence="7">
    <location>
        <begin position="142"/>
        <end position="165"/>
    </location>
</feature>
<proteinExistence type="inferred from homology"/>
<dbReference type="InterPro" id="IPR000515">
    <property type="entry name" value="MetI-like"/>
</dbReference>
<dbReference type="KEGG" id="ndk:I601_3999"/>
<dbReference type="RefSeq" id="WP_084527871.1">
    <property type="nucleotide sequence ID" value="NZ_CP015079.1"/>
</dbReference>
<feature type="transmembrane region" description="Helical" evidence="7">
    <location>
        <begin position="23"/>
        <end position="42"/>
    </location>
</feature>
<feature type="transmembrane region" description="Helical" evidence="7">
    <location>
        <begin position="228"/>
        <end position="249"/>
    </location>
</feature>
<feature type="transmembrane region" description="Helical" evidence="7">
    <location>
        <begin position="255"/>
        <end position="272"/>
    </location>
</feature>
<evidence type="ECO:0000256" key="1">
    <source>
        <dbReference type="ARBA" id="ARBA00004651"/>
    </source>
</evidence>
<keyword evidence="4 7" id="KW-0812">Transmembrane</keyword>
<dbReference type="SUPFAM" id="SSF161098">
    <property type="entry name" value="MetI-like"/>
    <property type="match status" value="2"/>
</dbReference>
<feature type="transmembrane region" description="Helical" evidence="7">
    <location>
        <begin position="200"/>
        <end position="219"/>
    </location>
</feature>
<feature type="transmembrane region" description="Helical" evidence="7">
    <location>
        <begin position="366"/>
        <end position="388"/>
    </location>
</feature>
<dbReference type="EMBL" id="CP015079">
    <property type="protein sequence ID" value="ANH40395.1"/>
    <property type="molecule type" value="Genomic_DNA"/>
</dbReference>
<keyword evidence="10" id="KW-1185">Reference proteome</keyword>
<evidence type="ECO:0000256" key="6">
    <source>
        <dbReference type="ARBA" id="ARBA00023136"/>
    </source>
</evidence>
<keyword evidence="3" id="KW-1003">Cell membrane</keyword>
<comment type="subcellular location">
    <subcellularLocation>
        <location evidence="1 7">Cell membrane</location>
        <topology evidence="1 7">Multi-pass membrane protein</topology>
    </subcellularLocation>
</comment>
<feature type="transmembrane region" description="Helical" evidence="7">
    <location>
        <begin position="423"/>
        <end position="447"/>
    </location>
</feature>
<feature type="transmembrane region" description="Helical" evidence="7">
    <location>
        <begin position="504"/>
        <end position="524"/>
    </location>
</feature>
<name>A0A1A9GSE7_9ACTN</name>
<feature type="transmembrane region" description="Helical" evidence="7">
    <location>
        <begin position="530"/>
        <end position="553"/>
    </location>
</feature>
<evidence type="ECO:0000259" key="8">
    <source>
        <dbReference type="PROSITE" id="PS50928"/>
    </source>
</evidence>
<accession>A0A1A9GSE7</accession>
<sequence length="563" mass="58570">MTTLEQAPPRTTPRRGTDARTVWLRRLVALLVIVLPLAWAWLRTTGGGTELVNTGGLGLVDDLLGKALHPALDPEFLGVVGRAVGVTVAFALLGTAGALVLGAVGGLVLSDVAWGAHPGRWVGVVRVPLRGVLVAARSIHELVWALLLVSVLGLDPLVAVIAIAVPFGAQTAKVFADTLDSTTRGPLEALRCAGAAPLPALAYGLLPGALPLLLSYSFYRLECAIRSAVILGVVGVGGLGQELVVSLQSRNWDEVWTLIGAVLLLSAVVDLWSTRVRSGLAVASCSDWSSGLTGATPGKGSGWVRWSGWALLPMLAVAWWYSDLSLSGLFSERTRDLSVRLGADLVPPALPPGGWATLSAGVLDTLAMAVLAMGFAVALTLAIGPLASRPRRDQDGSGAGVLRWGGWAVARVLLLVLRSVPPTVWAVVALLALFPGILPGAVALGLYTGGILGRLVAEAWESVPIRPRAALQDIGVPRSLAGLAATVPAGAQPLVTYTLYRFEICVRDTAIVGVVGAAGLGRLLQENLNAFRFPAVTTLLIASFAVSVAAELFGRRIRRALAP</sequence>
<keyword evidence="5 7" id="KW-1133">Transmembrane helix</keyword>
<dbReference type="GO" id="GO:0055085">
    <property type="term" value="P:transmembrane transport"/>
    <property type="evidence" value="ECO:0007669"/>
    <property type="project" value="InterPro"/>
</dbReference>
<evidence type="ECO:0000313" key="10">
    <source>
        <dbReference type="Proteomes" id="UP000077868"/>
    </source>
</evidence>
<dbReference type="OrthoDB" id="9808005at2"/>
<evidence type="ECO:0000256" key="5">
    <source>
        <dbReference type="ARBA" id="ARBA00022989"/>
    </source>
</evidence>
<comment type="similarity">
    <text evidence="7">Belongs to the binding-protein-dependent transport system permease family.</text>
</comment>
<feature type="transmembrane region" description="Helical" evidence="7">
    <location>
        <begin position="400"/>
        <end position="417"/>
    </location>
</feature>
<dbReference type="Pfam" id="PF00528">
    <property type="entry name" value="BPD_transp_1"/>
    <property type="match status" value="2"/>
</dbReference>
<feature type="transmembrane region" description="Helical" evidence="7">
    <location>
        <begin position="303"/>
        <end position="321"/>
    </location>
</feature>
<evidence type="ECO:0000256" key="2">
    <source>
        <dbReference type="ARBA" id="ARBA00022448"/>
    </source>
</evidence>
<protein>
    <submittedName>
        <fullName evidence="9">Phosphate-import permease protein PhnE</fullName>
    </submittedName>
</protein>
<dbReference type="PATRIC" id="fig|1300347.3.peg.4005"/>
<reference evidence="9 10" key="1">
    <citation type="submission" date="2016-03" db="EMBL/GenBank/DDBJ databases">
        <title>Complete genome sequence of a soil Actinobacterium, Nocardioides dokdonensis FR1436.</title>
        <authorList>
            <person name="Kwon S.-K."/>
            <person name="Kim K."/>
            <person name="Kim J.F."/>
        </authorList>
    </citation>
    <scope>NUCLEOTIDE SEQUENCE [LARGE SCALE GENOMIC DNA]</scope>
    <source>
        <strain evidence="9 10">FR1436</strain>
    </source>
</reference>